<accession>A0A245ZR10</accession>
<proteinExistence type="predicted"/>
<name>A0A245ZR10_9SPHN</name>
<protein>
    <submittedName>
        <fullName evidence="1">Uncharacterized protein</fullName>
    </submittedName>
</protein>
<comment type="caution">
    <text evidence="1">The sequence shown here is derived from an EMBL/GenBank/DDBJ whole genome shotgun (WGS) entry which is preliminary data.</text>
</comment>
<evidence type="ECO:0000313" key="2">
    <source>
        <dbReference type="Proteomes" id="UP000197783"/>
    </source>
</evidence>
<dbReference type="SUPFAM" id="SSF53474">
    <property type="entry name" value="alpha/beta-Hydrolases"/>
    <property type="match status" value="1"/>
</dbReference>
<reference evidence="1 2" key="1">
    <citation type="submission" date="2017-03" db="EMBL/GenBank/DDBJ databases">
        <title>Genome sequence of Sphingomonas mucosissima DSM 17494.</title>
        <authorList>
            <person name="Poehlein A."/>
            <person name="Wuebbeler J.H."/>
            <person name="Steinbuechel A."/>
            <person name="Daniel R."/>
        </authorList>
    </citation>
    <scope>NUCLEOTIDE SEQUENCE [LARGE SCALE GENOMIC DNA]</scope>
    <source>
        <strain evidence="1 2">DSM 17494</strain>
    </source>
</reference>
<dbReference type="InterPro" id="IPR029058">
    <property type="entry name" value="AB_hydrolase_fold"/>
</dbReference>
<dbReference type="AlphaFoldDB" id="A0A245ZR10"/>
<dbReference type="Proteomes" id="UP000197783">
    <property type="component" value="Unassembled WGS sequence"/>
</dbReference>
<evidence type="ECO:0000313" key="1">
    <source>
        <dbReference type="EMBL" id="OWK32182.1"/>
    </source>
</evidence>
<dbReference type="OrthoDB" id="7390151at2"/>
<organism evidence="1 2">
    <name type="scientific">Sphingomonas mucosissima</name>
    <dbReference type="NCBI Taxonomy" id="370959"/>
    <lineage>
        <taxon>Bacteria</taxon>
        <taxon>Pseudomonadati</taxon>
        <taxon>Pseudomonadota</taxon>
        <taxon>Alphaproteobacteria</taxon>
        <taxon>Sphingomonadales</taxon>
        <taxon>Sphingomonadaceae</taxon>
        <taxon>Sphingomonas</taxon>
    </lineage>
</organism>
<dbReference type="EMBL" id="NBBJ01000001">
    <property type="protein sequence ID" value="OWK32182.1"/>
    <property type="molecule type" value="Genomic_DNA"/>
</dbReference>
<gene>
    <name evidence="1" type="ORF">SPMU_05030</name>
</gene>
<keyword evidence="2" id="KW-1185">Reference proteome</keyword>
<sequence>MIDVLRRLAAHGFAAALPDLPGAGESLMETADAMLQGWRAAFAAACTQITGPVHICAWRSGVLIDGEVAAASRWYLSPQSGEALVHELARLRHLSGGADVAGNILSDELLASLAGAQPTTAGKLRVVRLDSDTKPADRKLPGRPLWRGSEPETDAAFQKAVAEDIAAWITGFCG</sequence>